<name>A0A5C8PT56_9HYPH</name>
<dbReference type="InterPro" id="IPR001387">
    <property type="entry name" value="Cro/C1-type_HTH"/>
</dbReference>
<proteinExistence type="predicted"/>
<dbReference type="AlphaFoldDB" id="A0A5C8PT56"/>
<sequence length="156" mass="18004">MKRDDLFHYTQCGLDNVWLRNGYEAEETEYGPGFKIDRADDLHRAIARSIVNDNRPLRGQEVRFLRVMLHLSQEHMAKLLGIDRATVIRWEKARDKTLNVMQDIAVRTTYASRIDGASFVLSVIKELQEADERDHGDACRAVFEADNRGWQNKTAA</sequence>
<dbReference type="OrthoDB" id="7365244at2"/>
<dbReference type="CDD" id="cd00093">
    <property type="entry name" value="HTH_XRE"/>
    <property type="match status" value="1"/>
</dbReference>
<organism evidence="2 3">
    <name type="scientific">Vineibacter terrae</name>
    <dbReference type="NCBI Taxonomy" id="2586908"/>
    <lineage>
        <taxon>Bacteria</taxon>
        <taxon>Pseudomonadati</taxon>
        <taxon>Pseudomonadota</taxon>
        <taxon>Alphaproteobacteria</taxon>
        <taxon>Hyphomicrobiales</taxon>
        <taxon>Vineibacter</taxon>
    </lineage>
</organism>
<accession>A0A5C8PT56</accession>
<dbReference type="Pfam" id="PF01381">
    <property type="entry name" value="HTH_3"/>
    <property type="match status" value="1"/>
</dbReference>
<dbReference type="GO" id="GO:0003677">
    <property type="term" value="F:DNA binding"/>
    <property type="evidence" value="ECO:0007669"/>
    <property type="project" value="InterPro"/>
</dbReference>
<dbReference type="RefSeq" id="WP_147845830.1">
    <property type="nucleotide sequence ID" value="NZ_VDUZ01000004.1"/>
</dbReference>
<gene>
    <name evidence="2" type="ORF">FHP25_05135</name>
</gene>
<dbReference type="SMART" id="SM00530">
    <property type="entry name" value="HTH_XRE"/>
    <property type="match status" value="1"/>
</dbReference>
<protein>
    <submittedName>
        <fullName evidence="2">Helix-turn-helix domain-containing protein</fullName>
    </submittedName>
</protein>
<evidence type="ECO:0000313" key="3">
    <source>
        <dbReference type="Proteomes" id="UP000321638"/>
    </source>
</evidence>
<dbReference type="Proteomes" id="UP000321638">
    <property type="component" value="Unassembled WGS sequence"/>
</dbReference>
<dbReference type="SUPFAM" id="SSF47413">
    <property type="entry name" value="lambda repressor-like DNA-binding domains"/>
    <property type="match status" value="1"/>
</dbReference>
<dbReference type="Gene3D" id="1.10.260.40">
    <property type="entry name" value="lambda repressor-like DNA-binding domains"/>
    <property type="match status" value="1"/>
</dbReference>
<keyword evidence="3" id="KW-1185">Reference proteome</keyword>
<evidence type="ECO:0000313" key="2">
    <source>
        <dbReference type="EMBL" id="TXL80415.1"/>
    </source>
</evidence>
<evidence type="ECO:0000259" key="1">
    <source>
        <dbReference type="PROSITE" id="PS50943"/>
    </source>
</evidence>
<dbReference type="EMBL" id="VDUZ01000004">
    <property type="protein sequence ID" value="TXL80415.1"/>
    <property type="molecule type" value="Genomic_DNA"/>
</dbReference>
<feature type="domain" description="HTH cro/C1-type" evidence="1">
    <location>
        <begin position="62"/>
        <end position="94"/>
    </location>
</feature>
<comment type="caution">
    <text evidence="2">The sequence shown here is derived from an EMBL/GenBank/DDBJ whole genome shotgun (WGS) entry which is preliminary data.</text>
</comment>
<dbReference type="PROSITE" id="PS50943">
    <property type="entry name" value="HTH_CROC1"/>
    <property type="match status" value="1"/>
</dbReference>
<reference evidence="2 3" key="1">
    <citation type="submission" date="2019-06" db="EMBL/GenBank/DDBJ databases">
        <title>New taxonomy in bacterial strain CC-CFT640, isolated from vineyard.</title>
        <authorList>
            <person name="Lin S.-Y."/>
            <person name="Tsai C.-F."/>
            <person name="Young C.-C."/>
        </authorList>
    </citation>
    <scope>NUCLEOTIDE SEQUENCE [LARGE SCALE GENOMIC DNA]</scope>
    <source>
        <strain evidence="2 3">CC-CFT640</strain>
    </source>
</reference>
<dbReference type="InterPro" id="IPR010982">
    <property type="entry name" value="Lambda_DNA-bd_dom_sf"/>
</dbReference>